<proteinExistence type="predicted"/>
<evidence type="ECO:0000313" key="1">
    <source>
        <dbReference type="EMBL" id="KAF7568954.1"/>
    </source>
</evidence>
<reference evidence="1" key="1">
    <citation type="journal article" date="2018" name="BMC Genomics">
        <title>Comparative genomics of the wheat fungal pathogen Pyrenophora tritici-repentis reveals chromosomal variations and genome plasticity.</title>
        <authorList>
            <person name="Moolhuijzen P."/>
            <person name="See P.T."/>
            <person name="Hane J.K."/>
            <person name="Shi G."/>
            <person name="Liu Z."/>
            <person name="Oliver R.P."/>
            <person name="Moffat C.S."/>
        </authorList>
    </citation>
    <scope>NUCLEOTIDE SEQUENCE [LARGE SCALE GENOMIC DNA]</scope>
    <source>
        <strain evidence="1">M4</strain>
    </source>
</reference>
<dbReference type="RefSeq" id="XP_065961284.1">
    <property type="nucleotide sequence ID" value="XM_066108099.1"/>
</dbReference>
<dbReference type="GeneID" id="90956941"/>
<dbReference type="KEGG" id="ptrr:90956941"/>
<dbReference type="AlphaFoldDB" id="A0A5M9KPI3"/>
<dbReference type="Proteomes" id="UP000245464">
    <property type="component" value="Chromosome 6"/>
</dbReference>
<accession>A0A5M9KPI3</accession>
<dbReference type="EMBL" id="NQIK02000006">
    <property type="protein sequence ID" value="KAF7568954.1"/>
    <property type="molecule type" value="Genomic_DNA"/>
</dbReference>
<comment type="caution">
    <text evidence="1">The sequence shown here is derived from an EMBL/GenBank/DDBJ whole genome shotgun (WGS) entry which is preliminary data.</text>
</comment>
<organism evidence="1 2">
    <name type="scientific">Pyrenophora tritici-repentis</name>
    <dbReference type="NCBI Taxonomy" id="45151"/>
    <lineage>
        <taxon>Eukaryota</taxon>
        <taxon>Fungi</taxon>
        <taxon>Dikarya</taxon>
        <taxon>Ascomycota</taxon>
        <taxon>Pezizomycotina</taxon>
        <taxon>Dothideomycetes</taxon>
        <taxon>Pleosporomycetidae</taxon>
        <taxon>Pleosporales</taxon>
        <taxon>Pleosporineae</taxon>
        <taxon>Pleosporaceae</taxon>
        <taxon>Pyrenophora</taxon>
    </lineage>
</organism>
<gene>
    <name evidence="1" type="ORF">PtrM4_113690</name>
</gene>
<sequence length="105" mass="11871">MKDLGYLVLLVAATVTTAAPLTSSPQDTSPSLNHLEARRKKKYCWDGGIACYYENGQCFWHECTWCTCQPQIEDIIGGNLAVNRERRDCQHSDDRDLGCQIVVYD</sequence>
<protein>
    <submittedName>
        <fullName evidence="1">Uncharacterized protein</fullName>
    </submittedName>
</protein>
<evidence type="ECO:0000313" key="2">
    <source>
        <dbReference type="Proteomes" id="UP000245464"/>
    </source>
</evidence>
<name>A0A5M9KPI3_9PLEO</name>